<feature type="domain" description="NADP-dependent oxidoreductase" evidence="2">
    <location>
        <begin position="15"/>
        <end position="184"/>
    </location>
</feature>
<protein>
    <recommendedName>
        <fullName evidence="2">NADP-dependent oxidoreductase domain-containing protein</fullName>
    </recommendedName>
</protein>
<dbReference type="InterPro" id="IPR023210">
    <property type="entry name" value="NADP_OxRdtase_dom"/>
</dbReference>
<dbReference type="GO" id="GO:0016491">
    <property type="term" value="F:oxidoreductase activity"/>
    <property type="evidence" value="ECO:0007669"/>
    <property type="project" value="UniProtKB-KW"/>
</dbReference>
<dbReference type="Pfam" id="PF00248">
    <property type="entry name" value="Aldo_ket_red"/>
    <property type="match status" value="1"/>
</dbReference>
<evidence type="ECO:0000313" key="3">
    <source>
        <dbReference type="EMBL" id="GAI81716.1"/>
    </source>
</evidence>
<name>X1SRE0_9ZZZZ</name>
<dbReference type="AlphaFoldDB" id="X1SRE0"/>
<dbReference type="InterPro" id="IPR020471">
    <property type="entry name" value="AKR"/>
</dbReference>
<accession>X1SRE0</accession>
<dbReference type="PRINTS" id="PR00069">
    <property type="entry name" value="ALDKETRDTASE"/>
</dbReference>
<dbReference type="EMBL" id="BARW01005645">
    <property type="protein sequence ID" value="GAI81716.1"/>
    <property type="molecule type" value="Genomic_DNA"/>
</dbReference>
<feature type="non-terminal residue" evidence="3">
    <location>
        <position position="186"/>
    </location>
</feature>
<keyword evidence="1" id="KW-0560">Oxidoreductase</keyword>
<dbReference type="InterPro" id="IPR050523">
    <property type="entry name" value="AKR_Detox_Biosynth"/>
</dbReference>
<dbReference type="PANTHER" id="PTHR43364">
    <property type="entry name" value="NADH-SPECIFIC METHYLGLYOXAL REDUCTASE-RELATED"/>
    <property type="match status" value="1"/>
</dbReference>
<evidence type="ECO:0000256" key="1">
    <source>
        <dbReference type="ARBA" id="ARBA00023002"/>
    </source>
</evidence>
<proteinExistence type="predicted"/>
<comment type="caution">
    <text evidence="3">The sequence shown here is derived from an EMBL/GenBank/DDBJ whole genome shotgun (WGS) entry which is preliminary data.</text>
</comment>
<gene>
    <name evidence="3" type="ORF">S12H4_12128</name>
</gene>
<sequence length="186" mass="20973">MRYRKLGRTGLKVSAICLGTMTYGNQVGETEAINIIEGALNAGVNFFDTADAYAEGRSEEIVGKALKEKRYSVVLATKVANRTGPGANDIGLSRKHIMKGIEDSLRRLETDYIDLYYVHLPDYDTPIEETLRTLDDLVHQGKVRYIACSNFRAWQLCKALWVSDLHNLARLDCIQSPYNLLTRDIE</sequence>
<evidence type="ECO:0000259" key="2">
    <source>
        <dbReference type="Pfam" id="PF00248"/>
    </source>
</evidence>
<reference evidence="3" key="1">
    <citation type="journal article" date="2014" name="Front. Microbiol.">
        <title>High frequency of phylogenetically diverse reductive dehalogenase-homologous genes in deep subseafloor sedimentary metagenomes.</title>
        <authorList>
            <person name="Kawai M."/>
            <person name="Futagami T."/>
            <person name="Toyoda A."/>
            <person name="Takaki Y."/>
            <person name="Nishi S."/>
            <person name="Hori S."/>
            <person name="Arai W."/>
            <person name="Tsubouchi T."/>
            <person name="Morono Y."/>
            <person name="Uchiyama I."/>
            <person name="Ito T."/>
            <person name="Fujiyama A."/>
            <person name="Inagaki F."/>
            <person name="Takami H."/>
        </authorList>
    </citation>
    <scope>NUCLEOTIDE SEQUENCE</scope>
    <source>
        <strain evidence="3">Expedition CK06-06</strain>
    </source>
</reference>
<dbReference type="Gene3D" id="3.20.20.100">
    <property type="entry name" value="NADP-dependent oxidoreductase domain"/>
    <property type="match status" value="1"/>
</dbReference>
<dbReference type="PANTHER" id="PTHR43364:SF4">
    <property type="entry name" value="NAD(P)-LINKED OXIDOREDUCTASE SUPERFAMILY PROTEIN"/>
    <property type="match status" value="1"/>
</dbReference>
<dbReference type="InterPro" id="IPR036812">
    <property type="entry name" value="NAD(P)_OxRdtase_dom_sf"/>
</dbReference>
<organism evidence="3">
    <name type="scientific">marine sediment metagenome</name>
    <dbReference type="NCBI Taxonomy" id="412755"/>
    <lineage>
        <taxon>unclassified sequences</taxon>
        <taxon>metagenomes</taxon>
        <taxon>ecological metagenomes</taxon>
    </lineage>
</organism>
<dbReference type="SUPFAM" id="SSF51430">
    <property type="entry name" value="NAD(P)-linked oxidoreductase"/>
    <property type="match status" value="1"/>
</dbReference>